<proteinExistence type="predicted"/>
<accession>A0A109MXI0</accession>
<organism evidence="2 3">
    <name type="scientific">Peribacillus simplex</name>
    <dbReference type="NCBI Taxonomy" id="1478"/>
    <lineage>
        <taxon>Bacteria</taxon>
        <taxon>Bacillati</taxon>
        <taxon>Bacillota</taxon>
        <taxon>Bacilli</taxon>
        <taxon>Bacillales</taxon>
        <taxon>Bacillaceae</taxon>
        <taxon>Peribacillus</taxon>
    </lineage>
</organism>
<dbReference type="AlphaFoldDB" id="A0A109MXI0"/>
<dbReference type="InterPro" id="IPR019096">
    <property type="entry name" value="YopX_protein"/>
</dbReference>
<keyword evidence="3" id="KW-1185">Reference proteome</keyword>
<dbReference type="EMBL" id="LNNH01000025">
    <property type="protein sequence ID" value="KWW17942.1"/>
    <property type="molecule type" value="Genomic_DNA"/>
</dbReference>
<evidence type="ECO:0000313" key="3">
    <source>
        <dbReference type="Proteomes" id="UP000064189"/>
    </source>
</evidence>
<name>A0A109MXI0_9BACI</name>
<evidence type="ECO:0000313" key="2">
    <source>
        <dbReference type="EMBL" id="KWW17942.1"/>
    </source>
</evidence>
<protein>
    <recommendedName>
        <fullName evidence="1">YopX protein domain-containing protein</fullName>
    </recommendedName>
</protein>
<dbReference type="Pfam" id="PF09643">
    <property type="entry name" value="YopX"/>
    <property type="match status" value="1"/>
</dbReference>
<dbReference type="SUPFAM" id="SSF159006">
    <property type="entry name" value="YopX-like"/>
    <property type="match status" value="1"/>
</dbReference>
<dbReference type="Gene3D" id="2.30.30.290">
    <property type="entry name" value="YopX-like domains"/>
    <property type="match status" value="1"/>
</dbReference>
<reference evidence="2 3" key="1">
    <citation type="submission" date="2015-11" db="EMBL/GenBank/DDBJ databases">
        <title>Genome Sequence of Bacillus simplex strain VanAntwerpen2.</title>
        <authorList>
            <person name="Couger M.B."/>
        </authorList>
    </citation>
    <scope>NUCLEOTIDE SEQUENCE [LARGE SCALE GENOMIC DNA]</scope>
    <source>
        <strain evidence="2 3">VanAntwerpen02</strain>
    </source>
</reference>
<gene>
    <name evidence="2" type="ORF">AS888_20745</name>
</gene>
<dbReference type="RefSeq" id="WP_061142584.1">
    <property type="nucleotide sequence ID" value="NZ_LNNH01000025.1"/>
</dbReference>
<dbReference type="Proteomes" id="UP000064189">
    <property type="component" value="Unassembled WGS sequence"/>
</dbReference>
<evidence type="ECO:0000259" key="1">
    <source>
        <dbReference type="Pfam" id="PF09643"/>
    </source>
</evidence>
<feature type="domain" description="YopX protein" evidence="1">
    <location>
        <begin position="7"/>
        <end position="148"/>
    </location>
</feature>
<sequence length="150" mass="17541">MKEIRVRAWDNVENKMYYLGEEEDIHFYFDGSGIMAERLIDIEECTPEGDRGIYGSVEKLEHLKYMLSTGLKDNAPEEAQPMEIFANDILLNPVSNEYYIVTWDEHYANFFLKNREVNDPSKEDYDFVDFDGDSLYVVGNIYENPELLIG</sequence>
<dbReference type="InterPro" id="IPR023385">
    <property type="entry name" value="YopX-like_C"/>
</dbReference>
<comment type="caution">
    <text evidence="2">The sequence shown here is derived from an EMBL/GenBank/DDBJ whole genome shotgun (WGS) entry which is preliminary data.</text>
</comment>